<dbReference type="InterPro" id="IPR008978">
    <property type="entry name" value="HSP20-like_chaperone"/>
</dbReference>
<dbReference type="Gene3D" id="2.60.40.790">
    <property type="match status" value="1"/>
</dbReference>
<gene>
    <name evidence="6" type="ORF">J5N97_019264</name>
</gene>
<evidence type="ECO:0000313" key="6">
    <source>
        <dbReference type="EMBL" id="KAJ0971305.1"/>
    </source>
</evidence>
<feature type="compositionally biased region" description="Basic and acidic residues" evidence="3">
    <location>
        <begin position="209"/>
        <end position="249"/>
    </location>
</feature>
<organism evidence="6 7">
    <name type="scientific">Dioscorea zingiberensis</name>
    <dbReference type="NCBI Taxonomy" id="325984"/>
    <lineage>
        <taxon>Eukaryota</taxon>
        <taxon>Viridiplantae</taxon>
        <taxon>Streptophyta</taxon>
        <taxon>Embryophyta</taxon>
        <taxon>Tracheophyta</taxon>
        <taxon>Spermatophyta</taxon>
        <taxon>Magnoliopsida</taxon>
        <taxon>Liliopsida</taxon>
        <taxon>Dioscoreales</taxon>
        <taxon>Dioscoreaceae</taxon>
        <taxon>Dioscorea</taxon>
    </lineage>
</organism>
<dbReference type="EMBL" id="JAGGNH010000005">
    <property type="protein sequence ID" value="KAJ0971305.1"/>
    <property type="molecule type" value="Genomic_DNA"/>
</dbReference>
<dbReference type="PROSITE" id="PS51203">
    <property type="entry name" value="CS"/>
    <property type="match status" value="1"/>
</dbReference>
<feature type="domain" description="SHSP" evidence="4">
    <location>
        <begin position="12"/>
        <end position="109"/>
    </location>
</feature>
<dbReference type="InterPro" id="IPR007052">
    <property type="entry name" value="CS_dom"/>
</dbReference>
<feature type="region of interest" description="Disordered" evidence="3">
    <location>
        <begin position="106"/>
        <end position="249"/>
    </location>
</feature>
<dbReference type="AlphaFoldDB" id="A0A9D5CFM4"/>
<feature type="compositionally biased region" description="Basic and acidic residues" evidence="3">
    <location>
        <begin position="165"/>
        <end position="175"/>
    </location>
</feature>
<feature type="compositionally biased region" description="Basic and acidic residues" evidence="3">
    <location>
        <begin position="187"/>
        <end position="200"/>
    </location>
</feature>
<accession>A0A9D5CFM4</accession>
<dbReference type="Proteomes" id="UP001085076">
    <property type="component" value="Miscellaneous, Linkage group lg05"/>
</dbReference>
<comment type="similarity">
    <text evidence="1 2">Belongs to the small heat shock protein (HSP20) family.</text>
</comment>
<protein>
    <recommendedName>
        <fullName evidence="8">SHSP domain-containing protein</fullName>
    </recommendedName>
</protein>
<dbReference type="CDD" id="cd06464">
    <property type="entry name" value="ACD_sHsps-like"/>
    <property type="match status" value="1"/>
</dbReference>
<sequence>MDKGSRMKSSSSTIEAFHPDHEWSAEGSNYLLTIHLPGFNRKDFSVQVDSTGKLIAKGKKSYLLLDETYIVPEDAESKKVTGRFEDGCLTLIMPKKPVLEKKPSLIQGAKQKQEQQEAPPPPPPLDHKKTVEKEKDSTQDHEKKKKSEERQKVVASQEKIISPPNEKKSEEREKVVASQEKIISPPIEKKSEERDQKETPPESAITPPQDEKKKIEEREKRAADENGKEKKREELGQDHPDEASKKNIIGEKKEELVMSDKIKNGVLGAKRKFREEGWLDYGMIDCLLETINNNKKVIILTAVAFSVGFYVSHKLRSTGN</sequence>
<dbReference type="OrthoDB" id="1431247at2759"/>
<reference evidence="6" key="2">
    <citation type="journal article" date="2022" name="Hortic Res">
        <title>The genome of Dioscorea zingiberensis sheds light on the biosynthesis, origin and evolution of the medicinally important diosgenin saponins.</title>
        <authorList>
            <person name="Li Y."/>
            <person name="Tan C."/>
            <person name="Li Z."/>
            <person name="Guo J."/>
            <person name="Li S."/>
            <person name="Chen X."/>
            <person name="Wang C."/>
            <person name="Dai X."/>
            <person name="Yang H."/>
            <person name="Song W."/>
            <person name="Hou L."/>
            <person name="Xu J."/>
            <person name="Tong Z."/>
            <person name="Xu A."/>
            <person name="Yuan X."/>
            <person name="Wang W."/>
            <person name="Yang Q."/>
            <person name="Chen L."/>
            <person name="Sun Z."/>
            <person name="Wang K."/>
            <person name="Pan B."/>
            <person name="Chen J."/>
            <person name="Bao Y."/>
            <person name="Liu F."/>
            <person name="Qi X."/>
            <person name="Gang D.R."/>
            <person name="Wen J."/>
            <person name="Li J."/>
        </authorList>
    </citation>
    <scope>NUCLEOTIDE SEQUENCE</scope>
    <source>
        <strain evidence="6">Dzin_1.0</strain>
    </source>
</reference>
<proteinExistence type="inferred from homology"/>
<dbReference type="SUPFAM" id="SSF49764">
    <property type="entry name" value="HSP20-like chaperones"/>
    <property type="match status" value="1"/>
</dbReference>
<feature type="compositionally biased region" description="Basic and acidic residues" evidence="3">
    <location>
        <begin position="125"/>
        <end position="152"/>
    </location>
</feature>
<dbReference type="PROSITE" id="PS01031">
    <property type="entry name" value="SHSP"/>
    <property type="match status" value="1"/>
</dbReference>
<dbReference type="InterPro" id="IPR002068">
    <property type="entry name" value="A-crystallin/Hsp20_dom"/>
</dbReference>
<evidence type="ECO:0000256" key="1">
    <source>
        <dbReference type="PROSITE-ProRule" id="PRU00285"/>
    </source>
</evidence>
<keyword evidence="7" id="KW-1185">Reference proteome</keyword>
<evidence type="ECO:0000259" key="5">
    <source>
        <dbReference type="PROSITE" id="PS51203"/>
    </source>
</evidence>
<evidence type="ECO:0000256" key="3">
    <source>
        <dbReference type="SAM" id="MobiDB-lite"/>
    </source>
</evidence>
<reference evidence="6" key="1">
    <citation type="submission" date="2021-03" db="EMBL/GenBank/DDBJ databases">
        <authorList>
            <person name="Li Z."/>
            <person name="Yang C."/>
        </authorList>
    </citation>
    <scope>NUCLEOTIDE SEQUENCE</scope>
    <source>
        <strain evidence="6">Dzin_1.0</strain>
        <tissue evidence="6">Leaf</tissue>
    </source>
</reference>
<evidence type="ECO:0000259" key="4">
    <source>
        <dbReference type="PROSITE" id="PS01031"/>
    </source>
</evidence>
<comment type="caution">
    <text evidence="6">The sequence shown here is derived from an EMBL/GenBank/DDBJ whole genome shotgun (WGS) entry which is preliminary data.</text>
</comment>
<evidence type="ECO:0000313" key="7">
    <source>
        <dbReference type="Proteomes" id="UP001085076"/>
    </source>
</evidence>
<evidence type="ECO:0000256" key="2">
    <source>
        <dbReference type="RuleBase" id="RU003616"/>
    </source>
</evidence>
<evidence type="ECO:0008006" key="8">
    <source>
        <dbReference type="Google" id="ProtNLM"/>
    </source>
</evidence>
<feature type="domain" description="CS" evidence="5">
    <location>
        <begin position="16"/>
        <end position="106"/>
    </location>
</feature>
<dbReference type="Pfam" id="PF00011">
    <property type="entry name" value="HSP20"/>
    <property type="match status" value="1"/>
</dbReference>
<name>A0A9D5CFM4_9LILI</name>